<comment type="caution">
    <text evidence="1">The sequence shown here is derived from an EMBL/GenBank/DDBJ whole genome shotgun (WGS) entry which is preliminary data.</text>
</comment>
<evidence type="ECO:0000313" key="1">
    <source>
        <dbReference type="EMBL" id="MEQ2192349.1"/>
    </source>
</evidence>
<reference evidence="1 2" key="1">
    <citation type="submission" date="2021-06" db="EMBL/GenBank/DDBJ databases">
        <authorList>
            <person name="Palmer J.M."/>
        </authorList>
    </citation>
    <scope>NUCLEOTIDE SEQUENCE [LARGE SCALE GENOMIC DNA]</scope>
    <source>
        <strain evidence="1 2">XC_2019</strain>
        <tissue evidence="1">Muscle</tissue>
    </source>
</reference>
<dbReference type="EMBL" id="JAHRIN010002278">
    <property type="protein sequence ID" value="MEQ2192349.1"/>
    <property type="molecule type" value="Genomic_DNA"/>
</dbReference>
<dbReference type="PROSITE" id="PS51257">
    <property type="entry name" value="PROKAR_LIPOPROTEIN"/>
    <property type="match status" value="1"/>
</dbReference>
<evidence type="ECO:0000313" key="2">
    <source>
        <dbReference type="Proteomes" id="UP001434883"/>
    </source>
</evidence>
<gene>
    <name evidence="1" type="ORF">XENOCAPTIV_010422</name>
</gene>
<proteinExistence type="predicted"/>
<organism evidence="1 2">
    <name type="scientific">Xenoophorus captivus</name>
    <dbReference type="NCBI Taxonomy" id="1517983"/>
    <lineage>
        <taxon>Eukaryota</taxon>
        <taxon>Metazoa</taxon>
        <taxon>Chordata</taxon>
        <taxon>Craniata</taxon>
        <taxon>Vertebrata</taxon>
        <taxon>Euteleostomi</taxon>
        <taxon>Actinopterygii</taxon>
        <taxon>Neopterygii</taxon>
        <taxon>Teleostei</taxon>
        <taxon>Neoteleostei</taxon>
        <taxon>Acanthomorphata</taxon>
        <taxon>Ovalentaria</taxon>
        <taxon>Atherinomorphae</taxon>
        <taxon>Cyprinodontiformes</taxon>
        <taxon>Goodeidae</taxon>
        <taxon>Xenoophorus</taxon>
    </lineage>
</organism>
<accession>A0ABV0Q965</accession>
<protein>
    <submittedName>
        <fullName evidence="1">Uncharacterized protein</fullName>
    </submittedName>
</protein>
<name>A0ABV0Q965_9TELE</name>
<sequence>MDRISRCSQGPEGIWLGNQWISTSCWPPLARTYSVRWGDLQPSVKQLLQGIEDSQDTLEGLSLSDGLGMPCAPPVGAGGGVWGEGSLGDSTESAFPVTQFWIKQKMISTSTTKD</sequence>
<dbReference type="Proteomes" id="UP001434883">
    <property type="component" value="Unassembled WGS sequence"/>
</dbReference>
<keyword evidence="2" id="KW-1185">Reference proteome</keyword>